<dbReference type="OrthoDB" id="5308957at2759"/>
<proteinExistence type="predicted"/>
<accession>B2ALK8</accession>
<name>B2ALK8_PODAN</name>
<dbReference type="HOGENOM" id="CLU_614110_0_0_1"/>
<dbReference type="PANTHER" id="PTHR38788:SF3">
    <property type="entry name" value="CLR5 DOMAIN-CONTAINING PROTEIN"/>
    <property type="match status" value="1"/>
</dbReference>
<reference evidence="1" key="1">
    <citation type="journal article" date="2008" name="Genome Biol.">
        <title>The genome sequence of the model ascomycete fungus Podospora anserina.</title>
        <authorList>
            <person name="Espagne E."/>
            <person name="Lespinet O."/>
            <person name="Malagnac F."/>
            <person name="Da Silva C."/>
            <person name="Jaillon O."/>
            <person name="Porcel B.M."/>
            <person name="Couloux A."/>
            <person name="Aury J.-M."/>
            <person name="Segurens B."/>
            <person name="Poulain J."/>
            <person name="Anthouard V."/>
            <person name="Grossetete S."/>
            <person name="Khalili H."/>
            <person name="Coppin E."/>
            <person name="Dequard-Chablat M."/>
            <person name="Picard M."/>
            <person name="Contamine V."/>
            <person name="Arnaise S."/>
            <person name="Bourdais A."/>
            <person name="Berteaux-Lecellier V."/>
            <person name="Gautheret D."/>
            <person name="de Vries R.P."/>
            <person name="Battaglia E."/>
            <person name="Coutinho P.M."/>
            <person name="Danchin E.G.J."/>
            <person name="Henrissat B."/>
            <person name="El Khoury R."/>
            <person name="Sainsard-Chanet A."/>
            <person name="Boivin A."/>
            <person name="Pinan-Lucarre B."/>
            <person name="Sellem C.H."/>
            <person name="Debuchy R."/>
            <person name="Wincker P."/>
            <person name="Weissenbach J."/>
            <person name="Silar P."/>
        </authorList>
    </citation>
    <scope>NUCLEOTIDE SEQUENCE [LARGE SCALE GENOMIC DNA]</scope>
    <source>
        <strain evidence="1">S mat+</strain>
    </source>
</reference>
<evidence type="ECO:0000313" key="1">
    <source>
        <dbReference type="EMBL" id="CAP64846.1"/>
    </source>
</evidence>
<dbReference type="KEGG" id="pan:PODANSg1961"/>
<organism evidence="1">
    <name type="scientific">Podospora anserina (strain S / ATCC MYA-4624 / DSM 980 / FGSC 10383)</name>
    <name type="common">Pleurage anserina</name>
    <dbReference type="NCBI Taxonomy" id="515849"/>
    <lineage>
        <taxon>Eukaryota</taxon>
        <taxon>Fungi</taxon>
        <taxon>Dikarya</taxon>
        <taxon>Ascomycota</taxon>
        <taxon>Pezizomycotina</taxon>
        <taxon>Sordariomycetes</taxon>
        <taxon>Sordariomycetidae</taxon>
        <taxon>Sordariales</taxon>
        <taxon>Podosporaceae</taxon>
        <taxon>Podospora</taxon>
        <taxon>Podospora anserina</taxon>
    </lineage>
</organism>
<reference evidence="1" key="2">
    <citation type="submission" date="2008-07" db="EMBL/GenBank/DDBJ databases">
        <authorList>
            <person name="Genoscope - CEA"/>
        </authorList>
    </citation>
    <scope>NUCLEOTIDE SEQUENCE</scope>
    <source>
        <strain evidence="1">S mat+</strain>
    </source>
</reference>
<dbReference type="AlphaFoldDB" id="B2ALK8"/>
<sequence>MYKTRIKSWGLDKNFKECEVVELFRVRNERDRVGKRSTTYMIRGREVDWDRVQNYVRRKGLNITQLLASSAGTVSPCAREISCFPPPPPPLPTQYTTGTQLTTPQSFQLFLSRLYKTTMFQDGERAWGTTDFFLRNMRSLEWLSTIRYALAINKSFLVDGLDGSEGSEEIKQFKAVNRAFAVLEPGSKGVIGSRMFYIVNFLGCFQAGPDGGALKELAGRLMEDIVVKCFRGGEGDRGGFGGDLRRVLSGGDGDGHEMEVDSVDELMEEGMSVGEMAGRFLMAVLGRMVREVGLEVPLGVVLMGDIHGVGDAVGEWKPRGMRGGTMAGCAWRSCLLSPEPPSSNTKEDTGVELLEHGIWLAGYGDDLKAEVKFRALIDQAKTGSSPSPKMAAEMKVLARCSHYQLASIYWRRGEKMAAKEELQLAVKASVLYDHFVQWGDVDFLYV</sequence>
<gene>
    <name evidence="1" type="ORF">PODANS_5_3930</name>
</gene>
<protein>
    <submittedName>
        <fullName evidence="1">Podospora anserina S mat+ genomic DNA chromosome 5, supercontig 4</fullName>
    </submittedName>
</protein>
<dbReference type="GeneID" id="6189141"/>
<dbReference type="RefSeq" id="XP_001904939.1">
    <property type="nucleotide sequence ID" value="XM_001904904.1"/>
</dbReference>
<dbReference type="EMBL" id="CU633866">
    <property type="protein sequence ID" value="CAP64846.1"/>
    <property type="molecule type" value="Genomic_DNA"/>
</dbReference>
<dbReference type="VEuPathDB" id="FungiDB:PODANS_5_3930"/>
<dbReference type="PANTHER" id="PTHR38788">
    <property type="entry name" value="CLR5 DOMAIN-CONTAINING PROTEIN"/>
    <property type="match status" value="1"/>
</dbReference>